<accession>A0A9R1WZY7</accession>
<feature type="compositionally biased region" description="Basic and acidic residues" evidence="1">
    <location>
        <begin position="90"/>
        <end position="112"/>
    </location>
</feature>
<dbReference type="Gramene" id="rna-gnl|WGS:NBSK|LSAT_8X29800_mrna">
    <property type="protein sequence ID" value="cds-PLY84019.1"/>
    <property type="gene ID" value="gene-LSAT_8X29800"/>
</dbReference>
<proteinExistence type="predicted"/>
<dbReference type="AlphaFoldDB" id="A0A9R1WZY7"/>
<feature type="compositionally biased region" description="Basic and acidic residues" evidence="1">
    <location>
        <begin position="27"/>
        <end position="40"/>
    </location>
</feature>
<feature type="compositionally biased region" description="Basic and acidic residues" evidence="1">
    <location>
        <begin position="127"/>
        <end position="139"/>
    </location>
</feature>
<feature type="compositionally biased region" description="Basic residues" evidence="1">
    <location>
        <begin position="41"/>
        <end position="55"/>
    </location>
</feature>
<reference evidence="2 3" key="1">
    <citation type="journal article" date="2017" name="Nat. Commun.">
        <title>Genome assembly with in vitro proximity ligation data and whole-genome triplication in lettuce.</title>
        <authorList>
            <person name="Reyes-Chin-Wo S."/>
            <person name="Wang Z."/>
            <person name="Yang X."/>
            <person name="Kozik A."/>
            <person name="Arikit S."/>
            <person name="Song C."/>
            <person name="Xia L."/>
            <person name="Froenicke L."/>
            <person name="Lavelle D.O."/>
            <person name="Truco M.J."/>
            <person name="Xia R."/>
            <person name="Zhu S."/>
            <person name="Xu C."/>
            <person name="Xu H."/>
            <person name="Xu X."/>
            <person name="Cox K."/>
            <person name="Korf I."/>
            <person name="Meyers B.C."/>
            <person name="Michelmore R.W."/>
        </authorList>
    </citation>
    <scope>NUCLEOTIDE SEQUENCE [LARGE SCALE GENOMIC DNA]</scope>
    <source>
        <strain evidence="3">cv. Salinas</strain>
        <tissue evidence="2">Seedlings</tissue>
    </source>
</reference>
<dbReference type="EMBL" id="NBSK02000008">
    <property type="protein sequence ID" value="KAJ0193219.1"/>
    <property type="molecule type" value="Genomic_DNA"/>
</dbReference>
<organism evidence="2 3">
    <name type="scientific">Lactuca sativa</name>
    <name type="common">Garden lettuce</name>
    <dbReference type="NCBI Taxonomy" id="4236"/>
    <lineage>
        <taxon>Eukaryota</taxon>
        <taxon>Viridiplantae</taxon>
        <taxon>Streptophyta</taxon>
        <taxon>Embryophyta</taxon>
        <taxon>Tracheophyta</taxon>
        <taxon>Spermatophyta</taxon>
        <taxon>Magnoliopsida</taxon>
        <taxon>eudicotyledons</taxon>
        <taxon>Gunneridae</taxon>
        <taxon>Pentapetalae</taxon>
        <taxon>asterids</taxon>
        <taxon>campanulids</taxon>
        <taxon>Asterales</taxon>
        <taxon>Asteraceae</taxon>
        <taxon>Cichorioideae</taxon>
        <taxon>Cichorieae</taxon>
        <taxon>Lactucinae</taxon>
        <taxon>Lactuca</taxon>
    </lineage>
</organism>
<dbReference type="Proteomes" id="UP000235145">
    <property type="component" value="Unassembled WGS sequence"/>
</dbReference>
<evidence type="ECO:0000313" key="2">
    <source>
        <dbReference type="EMBL" id="KAJ0193219.1"/>
    </source>
</evidence>
<dbReference type="PANTHER" id="PTHR34660">
    <property type="entry name" value="MYB-LIKE PROTEIN X"/>
    <property type="match status" value="1"/>
</dbReference>
<comment type="caution">
    <text evidence="2">The sequence shown here is derived from an EMBL/GenBank/DDBJ whole genome shotgun (WGS) entry which is preliminary data.</text>
</comment>
<feature type="compositionally biased region" description="Polar residues" evidence="1">
    <location>
        <begin position="65"/>
        <end position="74"/>
    </location>
</feature>
<dbReference type="OrthoDB" id="778084at2759"/>
<sequence length="403" mass="45232">MSRCFPYPPPGYSRNGATYEALIESIKLQKENDKAKSERKKEKRAKKEKKEKKEKRKDSEKSKLQKNPNESQQDSHSKQFPPLNIKRKEHTIEQLEKSDLTEEHGQPVDSHKPSYSSDSTQNSNKRKRDDPVVHDDSNHVKPIKIRLFKKQKGPDSIKETSCSVSGRIDQQNLSNVPLLQSNSNSINGQRTPIPIPIPIPVPVPVPSIRKTGIPGTSTSYDRKQSAPVSLQSRKGDVAVLHSSIQQQKIPIPGYRRPLEQVIPTPSPSPIPPSAPSVSRKLDASMVSSSGRMTSDEIKFQKKKDPISEIPLNVGPTTRFEKKLQKKHLKYEKLIGSWVPPVLEAQVAADGGDDDWLLGSRKTRGGARSAMKDDVETCREMTWQPCARFLVEADVYALPYTVPF</sequence>
<evidence type="ECO:0000256" key="1">
    <source>
        <dbReference type="SAM" id="MobiDB-lite"/>
    </source>
</evidence>
<protein>
    <submittedName>
        <fullName evidence="2">Uncharacterized protein</fullName>
    </submittedName>
</protein>
<feature type="region of interest" description="Disordered" evidence="1">
    <location>
        <begin position="27"/>
        <end position="144"/>
    </location>
</feature>
<name>A0A9R1WZY7_LACSA</name>
<gene>
    <name evidence="2" type="ORF">LSAT_V11C800400990</name>
</gene>
<feature type="compositionally biased region" description="Polar residues" evidence="1">
    <location>
        <begin position="113"/>
        <end position="123"/>
    </location>
</feature>
<evidence type="ECO:0000313" key="3">
    <source>
        <dbReference type="Proteomes" id="UP000235145"/>
    </source>
</evidence>
<dbReference type="PANTHER" id="PTHR34660:SF7">
    <property type="entry name" value="DNA LIGASE-LIKE PROTEIN"/>
    <property type="match status" value="1"/>
</dbReference>
<keyword evidence="3" id="KW-1185">Reference proteome</keyword>